<organism evidence="1 2">
    <name type="scientific">Pontibacillus yanchengensis</name>
    <dbReference type="NCBI Taxonomy" id="462910"/>
    <lineage>
        <taxon>Bacteria</taxon>
        <taxon>Bacillati</taxon>
        <taxon>Bacillota</taxon>
        <taxon>Bacilli</taxon>
        <taxon>Bacillales</taxon>
        <taxon>Bacillaceae</taxon>
        <taxon>Pontibacillus</taxon>
    </lineage>
</organism>
<dbReference type="Proteomes" id="UP000466692">
    <property type="component" value="Unassembled WGS sequence"/>
</dbReference>
<protein>
    <submittedName>
        <fullName evidence="1">Uncharacterized protein</fullName>
    </submittedName>
</protein>
<proteinExistence type="predicted"/>
<reference evidence="1" key="1">
    <citation type="submission" date="2019-11" db="EMBL/GenBank/DDBJ databases">
        <title>Genome sequences of 17 halophilic strains isolated from different environments.</title>
        <authorList>
            <person name="Furrow R.E."/>
        </authorList>
    </citation>
    <scope>NUCLEOTIDE SEQUENCE</scope>
    <source>
        <strain evidence="1">22510_22_Filter</strain>
    </source>
</reference>
<evidence type="ECO:0000313" key="1">
    <source>
        <dbReference type="EMBL" id="MYL54168.1"/>
    </source>
</evidence>
<evidence type="ECO:0000313" key="2">
    <source>
        <dbReference type="Proteomes" id="UP000466692"/>
    </source>
</evidence>
<accession>A0ACC7VHA7</accession>
<keyword evidence="2" id="KW-1185">Reference proteome</keyword>
<comment type="caution">
    <text evidence="1">The sequence shown here is derived from an EMBL/GenBank/DDBJ whole genome shotgun (WGS) entry which is preliminary data.</text>
</comment>
<name>A0ACC7VHA7_9BACI</name>
<sequence length="75" mass="9033">MKHILATLLFVFIPLILKDIRKSPQVIKDQEMRKWEKTRKRGKGRYILDYTLIWTISFVTITWILEAEFTWGHVA</sequence>
<gene>
    <name evidence="1" type="ORF">GLW08_12550</name>
</gene>
<dbReference type="EMBL" id="WMEU01000003">
    <property type="protein sequence ID" value="MYL54168.1"/>
    <property type="molecule type" value="Genomic_DNA"/>
</dbReference>